<comment type="similarity">
    <text evidence="2">Belongs to the CLUAP1 family.</text>
</comment>
<evidence type="ECO:0000313" key="9">
    <source>
        <dbReference type="EMBL" id="ORC85763.1"/>
    </source>
</evidence>
<protein>
    <submittedName>
        <fullName evidence="9">Clusterin associated protein 1</fullName>
    </submittedName>
</protein>
<feature type="compositionally biased region" description="Low complexity" evidence="8">
    <location>
        <begin position="408"/>
        <end position="417"/>
    </location>
</feature>
<feature type="coiled-coil region" evidence="7">
    <location>
        <begin position="185"/>
        <end position="233"/>
    </location>
</feature>
<evidence type="ECO:0000256" key="5">
    <source>
        <dbReference type="ARBA" id="ARBA00023069"/>
    </source>
</evidence>
<dbReference type="Pfam" id="PF10234">
    <property type="entry name" value="Cluap1"/>
    <property type="match status" value="1"/>
</dbReference>
<dbReference type="VEuPathDB" id="TriTrypDB:TM35_000332200"/>
<sequence length="516" mass="57231">MSFRELRSFAETMRLLGYPNLISMESFRNPNVELVADCLYWLIKRYEPSAEIVYEIAREADRVYFFKQVCEVALTKGRIKLNIKKLYQCDGNAVQEMLILAGILKKAMSATEAEEPDYTGLQQMVAQKNVQDAKRVQQLCSDLTSDGSSLFFLIEEEISQRAERQRVLSRATEVGEFERRLRDVLNNVGKQVEQLQTAIANLGADETTLEQKIESKKTQLERAQKRLKSLMAVRPAFMEEYEKHESDLQSQFVVYLEQYCNLEYLEHELARFNAAEDAVLEEHETRLRVMRERLRKEELNALRGEANRKRTTRNNMEPPHPRKRTLPTAQDDEDDDDDDDEEEDGDDTPAQARHVGRGRVRDAAAEGSSRSDSSDASGPQDPPRPQAAFGRPRPSPATDAAPARRGQDGYSNSRSSGNNGGGAGGEMMNAMDADEAARMSDMRMARGGGSGPSSGYNPYGGGRGGGGGGGMSEGDDDDDDESETDDDSDSDIDTSDISTDSDDSDDDSSSGSSGSI</sequence>
<evidence type="ECO:0000313" key="10">
    <source>
        <dbReference type="Proteomes" id="UP000192257"/>
    </source>
</evidence>
<dbReference type="InterPro" id="IPR019366">
    <property type="entry name" value="Clusterin-associated_protein-1"/>
</dbReference>
<keyword evidence="5" id="KW-0969">Cilium</keyword>
<dbReference type="Proteomes" id="UP000192257">
    <property type="component" value="Unassembled WGS sequence"/>
</dbReference>
<dbReference type="EMBL" id="NBCO01000033">
    <property type="protein sequence ID" value="ORC85763.1"/>
    <property type="molecule type" value="Genomic_DNA"/>
</dbReference>
<dbReference type="RefSeq" id="XP_028879829.1">
    <property type="nucleotide sequence ID" value="XM_029028976.1"/>
</dbReference>
<organism evidence="9 10">
    <name type="scientific">Trypanosoma theileri</name>
    <dbReference type="NCBI Taxonomy" id="67003"/>
    <lineage>
        <taxon>Eukaryota</taxon>
        <taxon>Discoba</taxon>
        <taxon>Euglenozoa</taxon>
        <taxon>Kinetoplastea</taxon>
        <taxon>Metakinetoplastina</taxon>
        <taxon>Trypanosomatida</taxon>
        <taxon>Trypanosomatidae</taxon>
        <taxon>Trypanosoma</taxon>
    </lineage>
</organism>
<dbReference type="AlphaFoldDB" id="A0A1X0NMP6"/>
<feature type="compositionally biased region" description="Gly residues" evidence="8">
    <location>
        <begin position="446"/>
        <end position="472"/>
    </location>
</feature>
<reference evidence="9 10" key="1">
    <citation type="submission" date="2017-03" db="EMBL/GenBank/DDBJ databases">
        <title>An alternative strategy for trypanosome survival in the mammalian bloodstream revealed through genome and transcriptome analysis of the ubiquitous bovine parasite Trypanosoma (Megatrypanum) theileri.</title>
        <authorList>
            <person name="Kelly S."/>
            <person name="Ivens A."/>
            <person name="Mott A."/>
            <person name="O'Neill E."/>
            <person name="Emms D."/>
            <person name="Macleod O."/>
            <person name="Voorheis P."/>
            <person name="Matthews J."/>
            <person name="Matthews K."/>
            <person name="Carrington M."/>
        </authorList>
    </citation>
    <scope>NUCLEOTIDE SEQUENCE [LARGE SCALE GENOMIC DNA]</scope>
    <source>
        <strain evidence="9">Edinburgh</strain>
    </source>
</reference>
<dbReference type="GeneID" id="39988756"/>
<evidence type="ECO:0000256" key="4">
    <source>
        <dbReference type="ARBA" id="ARBA00023054"/>
    </source>
</evidence>
<keyword evidence="4 7" id="KW-0175">Coiled coil</keyword>
<evidence type="ECO:0000256" key="8">
    <source>
        <dbReference type="SAM" id="MobiDB-lite"/>
    </source>
</evidence>
<dbReference type="OrthoDB" id="438545at2759"/>
<evidence type="ECO:0000256" key="7">
    <source>
        <dbReference type="SAM" id="Coils"/>
    </source>
</evidence>
<proteinExistence type="inferred from homology"/>
<evidence type="ECO:0000256" key="1">
    <source>
        <dbReference type="ARBA" id="ARBA00004138"/>
    </source>
</evidence>
<dbReference type="GO" id="GO:0005929">
    <property type="term" value="C:cilium"/>
    <property type="evidence" value="ECO:0007669"/>
    <property type="project" value="UniProtKB-SubCell"/>
</dbReference>
<gene>
    <name evidence="9" type="ORF">TM35_000332200</name>
</gene>
<keyword evidence="3" id="KW-0970">Cilium biogenesis/degradation</keyword>
<name>A0A1X0NMP6_9TRYP</name>
<dbReference type="GO" id="GO:0030992">
    <property type="term" value="C:intraciliary transport particle B"/>
    <property type="evidence" value="ECO:0007669"/>
    <property type="project" value="TreeGrafter"/>
</dbReference>
<feature type="compositionally biased region" description="Low complexity" evidence="8">
    <location>
        <begin position="365"/>
        <end position="378"/>
    </location>
</feature>
<dbReference type="GO" id="GO:0060271">
    <property type="term" value="P:cilium assembly"/>
    <property type="evidence" value="ECO:0007669"/>
    <property type="project" value="TreeGrafter"/>
</dbReference>
<feature type="region of interest" description="Disordered" evidence="8">
    <location>
        <begin position="300"/>
        <end position="516"/>
    </location>
</feature>
<accession>A0A1X0NMP6</accession>
<dbReference type="GO" id="GO:0005815">
    <property type="term" value="C:microtubule organizing center"/>
    <property type="evidence" value="ECO:0007669"/>
    <property type="project" value="TreeGrafter"/>
</dbReference>
<comment type="subcellular location">
    <subcellularLocation>
        <location evidence="1">Cell projection</location>
        <location evidence="1">Cilium</location>
    </subcellularLocation>
</comment>
<keyword evidence="6" id="KW-0966">Cell projection</keyword>
<evidence type="ECO:0000256" key="6">
    <source>
        <dbReference type="ARBA" id="ARBA00023273"/>
    </source>
</evidence>
<keyword evidence="10" id="KW-1185">Reference proteome</keyword>
<dbReference type="STRING" id="67003.A0A1X0NMP6"/>
<dbReference type="PANTHER" id="PTHR21547">
    <property type="entry name" value="CLUSTERIN ASSOCIATED PROTEIN 1"/>
    <property type="match status" value="1"/>
</dbReference>
<feature type="compositionally biased region" description="Acidic residues" evidence="8">
    <location>
        <begin position="330"/>
        <end position="347"/>
    </location>
</feature>
<feature type="compositionally biased region" description="Acidic residues" evidence="8">
    <location>
        <begin position="473"/>
        <end position="508"/>
    </location>
</feature>
<feature type="compositionally biased region" description="Basic and acidic residues" evidence="8">
    <location>
        <begin position="435"/>
        <end position="444"/>
    </location>
</feature>
<comment type="caution">
    <text evidence="9">The sequence shown here is derived from an EMBL/GenBank/DDBJ whole genome shotgun (WGS) entry which is preliminary data.</text>
</comment>
<evidence type="ECO:0000256" key="3">
    <source>
        <dbReference type="ARBA" id="ARBA00022794"/>
    </source>
</evidence>
<evidence type="ECO:0000256" key="2">
    <source>
        <dbReference type="ARBA" id="ARBA00008340"/>
    </source>
</evidence>
<dbReference type="PANTHER" id="PTHR21547:SF0">
    <property type="entry name" value="CLUSTERIN-ASSOCIATED PROTEIN 1"/>
    <property type="match status" value="1"/>
</dbReference>